<organism evidence="2 3">
    <name type="scientific">Leeuwenhoekiella nanhaiensis</name>
    <dbReference type="NCBI Taxonomy" id="1655491"/>
    <lineage>
        <taxon>Bacteria</taxon>
        <taxon>Pseudomonadati</taxon>
        <taxon>Bacteroidota</taxon>
        <taxon>Flavobacteriia</taxon>
        <taxon>Flavobacteriales</taxon>
        <taxon>Flavobacteriaceae</taxon>
        <taxon>Leeuwenhoekiella</taxon>
    </lineage>
</organism>
<keyword evidence="1" id="KW-0472">Membrane</keyword>
<evidence type="ECO:0000256" key="1">
    <source>
        <dbReference type="SAM" id="Phobius"/>
    </source>
</evidence>
<proteinExistence type="predicted"/>
<evidence type="ECO:0008006" key="4">
    <source>
        <dbReference type="Google" id="ProtNLM"/>
    </source>
</evidence>
<dbReference type="InterPro" id="IPR021257">
    <property type="entry name" value="DUF2809"/>
</dbReference>
<comment type="caution">
    <text evidence="2">The sequence shown here is derived from an EMBL/GenBank/DDBJ whole genome shotgun (WGS) entry which is preliminary data.</text>
</comment>
<sequence>MIPRAKRLYYVIGFVILFGVEAAIAMHLKGGFIRSYLGDLLAVILIYTLIMSCSRLSVKTGLVLTASIALLVELLQLIDLTQFFEGTYKQVATLVFGSHFSWLDLLMYALGMLVVYGLERVKG</sequence>
<dbReference type="RefSeq" id="WP_099647089.1">
    <property type="nucleotide sequence ID" value="NZ_KZ319296.1"/>
</dbReference>
<accession>A0A2G1VNQ9</accession>
<evidence type="ECO:0000313" key="2">
    <source>
        <dbReference type="EMBL" id="PHQ28396.1"/>
    </source>
</evidence>
<dbReference type="OrthoDB" id="5360192at2"/>
<feature type="transmembrane region" description="Helical" evidence="1">
    <location>
        <begin position="7"/>
        <end position="26"/>
    </location>
</feature>
<gene>
    <name evidence="2" type="ORF">CJ305_14870</name>
</gene>
<keyword evidence="1" id="KW-0812">Transmembrane</keyword>
<evidence type="ECO:0000313" key="3">
    <source>
        <dbReference type="Proteomes" id="UP000229433"/>
    </source>
</evidence>
<dbReference type="Pfam" id="PF10990">
    <property type="entry name" value="DUF2809"/>
    <property type="match status" value="1"/>
</dbReference>
<dbReference type="EMBL" id="NQXA01000014">
    <property type="protein sequence ID" value="PHQ28396.1"/>
    <property type="molecule type" value="Genomic_DNA"/>
</dbReference>
<feature type="transmembrane region" description="Helical" evidence="1">
    <location>
        <begin position="32"/>
        <end position="50"/>
    </location>
</feature>
<keyword evidence="3" id="KW-1185">Reference proteome</keyword>
<reference evidence="2 3" key="1">
    <citation type="submission" date="2017-08" db="EMBL/GenBank/DDBJ databases">
        <title>The whole genome shortgun sequences of strain Leeuwenhoekiella nanhaiensis G18 from the South China Sea.</title>
        <authorList>
            <person name="Liu Q."/>
        </authorList>
    </citation>
    <scope>NUCLEOTIDE SEQUENCE [LARGE SCALE GENOMIC DNA]</scope>
    <source>
        <strain evidence="2 3">G18</strain>
    </source>
</reference>
<dbReference type="Proteomes" id="UP000229433">
    <property type="component" value="Unassembled WGS sequence"/>
</dbReference>
<protein>
    <recommendedName>
        <fullName evidence="4">DUF2809 domain-containing protein</fullName>
    </recommendedName>
</protein>
<feature type="transmembrane region" description="Helical" evidence="1">
    <location>
        <begin position="100"/>
        <end position="118"/>
    </location>
</feature>
<feature type="transmembrane region" description="Helical" evidence="1">
    <location>
        <begin position="62"/>
        <end position="80"/>
    </location>
</feature>
<dbReference type="AlphaFoldDB" id="A0A2G1VNQ9"/>
<keyword evidence="1" id="KW-1133">Transmembrane helix</keyword>
<name>A0A2G1VNQ9_9FLAO</name>